<gene>
    <name evidence="4 6" type="ORF">CBG11834</name>
    <name evidence="4" type="ORF">CBG_11834</name>
</gene>
<organism evidence="4 5">
    <name type="scientific">Caenorhabditis briggsae</name>
    <dbReference type="NCBI Taxonomy" id="6238"/>
    <lineage>
        <taxon>Eukaryota</taxon>
        <taxon>Metazoa</taxon>
        <taxon>Ecdysozoa</taxon>
        <taxon>Nematoda</taxon>
        <taxon>Chromadorea</taxon>
        <taxon>Rhabditida</taxon>
        <taxon>Rhabditina</taxon>
        <taxon>Rhabditomorpha</taxon>
        <taxon>Rhabditoidea</taxon>
        <taxon>Rhabditidae</taxon>
        <taxon>Peloderinae</taxon>
        <taxon>Caenorhabditis</taxon>
    </lineage>
</organism>
<dbReference type="CTD" id="8590810"/>
<evidence type="ECO:0000256" key="3">
    <source>
        <dbReference type="SAM" id="MobiDB-lite"/>
    </source>
</evidence>
<protein>
    <recommendedName>
        <fullName evidence="1">Ribosome-recycling factor, mitochondrial</fullName>
    </recommendedName>
    <alternativeName>
        <fullName evidence="2">Ribosome-releasing factor, mitochondrial</fullName>
    </alternativeName>
</protein>
<keyword evidence="5" id="KW-1185">Reference proteome</keyword>
<reference evidence="4 5" key="1">
    <citation type="journal article" date="2003" name="PLoS Biol.">
        <title>The genome sequence of Caenorhabditis briggsae: a platform for comparative genomics.</title>
        <authorList>
            <person name="Stein L.D."/>
            <person name="Bao Z."/>
            <person name="Blasiar D."/>
            <person name="Blumenthal T."/>
            <person name="Brent M.R."/>
            <person name="Chen N."/>
            <person name="Chinwalla A."/>
            <person name="Clarke L."/>
            <person name="Clee C."/>
            <person name="Coghlan A."/>
            <person name="Coulson A."/>
            <person name="D'Eustachio P."/>
            <person name="Fitch D.H."/>
            <person name="Fulton L.A."/>
            <person name="Fulton R.E."/>
            <person name="Griffiths-Jones S."/>
            <person name="Harris T.W."/>
            <person name="Hillier L.W."/>
            <person name="Kamath R."/>
            <person name="Kuwabara P.E."/>
            <person name="Mardis E.R."/>
            <person name="Marra M.A."/>
            <person name="Miner T.L."/>
            <person name="Minx P."/>
            <person name="Mullikin J.C."/>
            <person name="Plumb R.W."/>
            <person name="Rogers J."/>
            <person name="Schein J.E."/>
            <person name="Sohrmann M."/>
            <person name="Spieth J."/>
            <person name="Stajich J.E."/>
            <person name="Wei C."/>
            <person name="Willey D."/>
            <person name="Wilson R.K."/>
            <person name="Durbin R."/>
            <person name="Waterston R.H."/>
        </authorList>
    </citation>
    <scope>NUCLEOTIDE SEQUENCE [LARGE SCALE GENOMIC DNA]</scope>
    <source>
        <strain evidence="4 5">AF16</strain>
    </source>
</reference>
<dbReference type="EMBL" id="HE601437">
    <property type="protein sequence ID" value="CAP30918.2"/>
    <property type="molecule type" value="Genomic_DNA"/>
</dbReference>
<dbReference type="HOGENOM" id="CLU_1469503_0_0_1"/>
<feature type="region of interest" description="Disordered" evidence="3">
    <location>
        <begin position="13"/>
        <end position="33"/>
    </location>
</feature>
<dbReference type="AlphaFoldDB" id="A8XE46"/>
<dbReference type="InParanoid" id="A8XE46"/>
<dbReference type="GeneID" id="8590810"/>
<evidence type="ECO:0000313" key="4">
    <source>
        <dbReference type="EMBL" id="CAP30918.2"/>
    </source>
</evidence>
<dbReference type="SUPFAM" id="SSF55194">
    <property type="entry name" value="Ribosome recycling factor, RRF"/>
    <property type="match status" value="1"/>
</dbReference>
<dbReference type="KEGG" id="cbr:CBG_11834"/>
<dbReference type="RefSeq" id="XP_045094678.1">
    <property type="nucleotide sequence ID" value="XM_045239386.1"/>
</dbReference>
<evidence type="ECO:0000256" key="2">
    <source>
        <dbReference type="ARBA" id="ARBA00033107"/>
    </source>
</evidence>
<dbReference type="Proteomes" id="UP000008549">
    <property type="component" value="Unassembled WGS sequence"/>
</dbReference>
<name>A8XE46_CAEBR</name>
<sequence length="184" mass="22067">MFRHYIENSETKDYAEIQERTKSSKPKVEMEGFEAKKKEWENKSAKMKGHIKSLEKKLEASNDFRFKITEEMETLLEEDVSPNQTMCLEMPRQTSEYHKELGKKVRSNFEHMRNANRGLQMSLEELVQNEEKFRSENAEICKKFWDQTAQVDTLIKMLEDKSNRSDHWRWHGYSRATTIHPKSW</sequence>
<proteinExistence type="predicted"/>
<reference evidence="4 5" key="2">
    <citation type="journal article" date="2011" name="PLoS Genet.">
        <title>Caenorhabditis briggsae recombinant inbred line genotypes reveal inter-strain incompatibility and the evolution of recombination.</title>
        <authorList>
            <person name="Ross J.A."/>
            <person name="Koboldt D.C."/>
            <person name="Staisch J.E."/>
            <person name="Chamberlin H.M."/>
            <person name="Gupta B.P."/>
            <person name="Miller R.D."/>
            <person name="Baird S.E."/>
            <person name="Haag E.S."/>
        </authorList>
    </citation>
    <scope>NUCLEOTIDE SEQUENCE [LARGE SCALE GENOMIC DNA]</scope>
    <source>
        <strain evidence="4 5">AF16</strain>
    </source>
</reference>
<evidence type="ECO:0000313" key="6">
    <source>
        <dbReference type="WormBase" id="CBG11834"/>
    </source>
</evidence>
<dbReference type="InterPro" id="IPR036191">
    <property type="entry name" value="RRF_sf"/>
</dbReference>
<dbReference type="WormBase" id="CBG11834">
    <property type="protein sequence ID" value="CBP38353"/>
    <property type="gene ID" value="WBGene00032886"/>
</dbReference>
<evidence type="ECO:0000256" key="1">
    <source>
        <dbReference type="ARBA" id="ARBA00020581"/>
    </source>
</evidence>
<accession>A8XE46</accession>
<evidence type="ECO:0000313" key="5">
    <source>
        <dbReference type="Proteomes" id="UP000008549"/>
    </source>
</evidence>